<evidence type="ECO:0000313" key="1">
    <source>
        <dbReference type="EMBL" id="TFK60251.1"/>
    </source>
</evidence>
<keyword evidence="2" id="KW-1185">Reference proteome</keyword>
<dbReference type="Proteomes" id="UP000308600">
    <property type="component" value="Unassembled WGS sequence"/>
</dbReference>
<sequence length="616" mass="67943">MDSVCNSLHSRNTANSSCTDSELENRLYAEDESFIPPSQIDAFAMSRDLEDPDAAQTPIDEPLKFLNELRQAIPQWNRIRVDMVSTSETTKTLLRRMNRILDENRLMKFYDSVQKLQVLVTEGLPVCSYSRDHTIRLIGLEPHLLQQMNDIQNALNSHLPTLRDETRDIFTGHTNQITQIRSELAQIQKHLQDQNLSRKYEVRILQRSSELQRIRDTGMPAFKQEALQYKRCRKLDSGEHDGSILALGLNSGGTVLACGGEDGKITFWRVRDGALLHVLQSSSDTAISCLLWLNETQLLAGSTGGLAFCVTITATEIKCILVITGHSSTISSIDAKSTQCATGAGNEVVIWTHRNGTDWTVSTILKNPPEQDHPTVRVVSLQWLPSKNILAVSYEYHGIVLWEAENGRIYRTIGSNGGIISISPSRGPGSWEQLTAVSISAPSVSLYDVGKSTQFIGKLSGEPSAIVSLGPYPVNFIHDGKAVVAGDPSGRVHIWDVATKRVVQFLRHDKAVTALAAHYNYDEDVFYIASVQNGTMGSEVVIWKTIDIAKDSSMILPEKTYFLASGLVGWALFVVAFAVSIAVWMNERITPDIAFYSGAGLVVLGAVVGFANLVIN</sequence>
<proteinExistence type="predicted"/>
<organism evidence="1 2">
    <name type="scientific">Pluteus cervinus</name>
    <dbReference type="NCBI Taxonomy" id="181527"/>
    <lineage>
        <taxon>Eukaryota</taxon>
        <taxon>Fungi</taxon>
        <taxon>Dikarya</taxon>
        <taxon>Basidiomycota</taxon>
        <taxon>Agaricomycotina</taxon>
        <taxon>Agaricomycetes</taxon>
        <taxon>Agaricomycetidae</taxon>
        <taxon>Agaricales</taxon>
        <taxon>Pluteineae</taxon>
        <taxon>Pluteaceae</taxon>
        <taxon>Pluteus</taxon>
    </lineage>
</organism>
<name>A0ACD3A3Z4_9AGAR</name>
<evidence type="ECO:0000313" key="2">
    <source>
        <dbReference type="Proteomes" id="UP000308600"/>
    </source>
</evidence>
<accession>A0ACD3A3Z4</accession>
<dbReference type="EMBL" id="ML208805">
    <property type="protein sequence ID" value="TFK60251.1"/>
    <property type="molecule type" value="Genomic_DNA"/>
</dbReference>
<gene>
    <name evidence="1" type="ORF">BDN72DRAFT_905132</name>
</gene>
<protein>
    <submittedName>
        <fullName evidence="1">WD40 repeat-like protein</fullName>
    </submittedName>
</protein>
<reference evidence="1 2" key="1">
    <citation type="journal article" date="2019" name="Nat. Ecol. Evol.">
        <title>Megaphylogeny resolves global patterns of mushroom evolution.</title>
        <authorList>
            <person name="Varga T."/>
            <person name="Krizsan K."/>
            <person name="Foldi C."/>
            <person name="Dima B."/>
            <person name="Sanchez-Garcia M."/>
            <person name="Sanchez-Ramirez S."/>
            <person name="Szollosi G.J."/>
            <person name="Szarkandi J.G."/>
            <person name="Papp V."/>
            <person name="Albert L."/>
            <person name="Andreopoulos W."/>
            <person name="Angelini C."/>
            <person name="Antonin V."/>
            <person name="Barry K.W."/>
            <person name="Bougher N.L."/>
            <person name="Buchanan P."/>
            <person name="Buyck B."/>
            <person name="Bense V."/>
            <person name="Catcheside P."/>
            <person name="Chovatia M."/>
            <person name="Cooper J."/>
            <person name="Damon W."/>
            <person name="Desjardin D."/>
            <person name="Finy P."/>
            <person name="Geml J."/>
            <person name="Haridas S."/>
            <person name="Hughes K."/>
            <person name="Justo A."/>
            <person name="Karasinski D."/>
            <person name="Kautmanova I."/>
            <person name="Kiss B."/>
            <person name="Kocsube S."/>
            <person name="Kotiranta H."/>
            <person name="LaButti K.M."/>
            <person name="Lechner B.E."/>
            <person name="Liimatainen K."/>
            <person name="Lipzen A."/>
            <person name="Lukacs Z."/>
            <person name="Mihaltcheva S."/>
            <person name="Morgado L.N."/>
            <person name="Niskanen T."/>
            <person name="Noordeloos M.E."/>
            <person name="Ohm R.A."/>
            <person name="Ortiz-Santana B."/>
            <person name="Ovrebo C."/>
            <person name="Racz N."/>
            <person name="Riley R."/>
            <person name="Savchenko A."/>
            <person name="Shiryaev A."/>
            <person name="Soop K."/>
            <person name="Spirin V."/>
            <person name="Szebenyi C."/>
            <person name="Tomsovsky M."/>
            <person name="Tulloss R.E."/>
            <person name="Uehling J."/>
            <person name="Grigoriev I.V."/>
            <person name="Vagvolgyi C."/>
            <person name="Papp T."/>
            <person name="Martin F.M."/>
            <person name="Miettinen O."/>
            <person name="Hibbett D.S."/>
            <person name="Nagy L.G."/>
        </authorList>
    </citation>
    <scope>NUCLEOTIDE SEQUENCE [LARGE SCALE GENOMIC DNA]</scope>
    <source>
        <strain evidence="1 2">NL-1719</strain>
    </source>
</reference>